<evidence type="ECO:0000313" key="3">
    <source>
        <dbReference type="Proteomes" id="UP001056937"/>
    </source>
</evidence>
<accession>A0ABY4X4T5</accession>
<keyword evidence="1" id="KW-1133">Transmembrane helix</keyword>
<dbReference type="Proteomes" id="UP001056937">
    <property type="component" value="Chromosome 1"/>
</dbReference>
<gene>
    <name evidence="2" type="ORF">LHA26_11280</name>
</gene>
<name>A0ABY4X4T5_9SPHN</name>
<dbReference type="RefSeq" id="WP_252165709.1">
    <property type="nucleotide sequence ID" value="NZ_CP084930.1"/>
</dbReference>
<dbReference type="InterPro" id="IPR004891">
    <property type="entry name" value="Mercury-R_MerC"/>
</dbReference>
<feature type="transmembrane region" description="Helical" evidence="1">
    <location>
        <begin position="56"/>
        <end position="74"/>
    </location>
</feature>
<proteinExistence type="predicted"/>
<protein>
    <submittedName>
        <fullName evidence="2">MerC domain-containing protein</fullName>
    </submittedName>
</protein>
<keyword evidence="3" id="KW-1185">Reference proteome</keyword>
<keyword evidence="1" id="KW-0812">Transmembrane</keyword>
<dbReference type="EMBL" id="CP084930">
    <property type="protein sequence ID" value="USI71899.1"/>
    <property type="molecule type" value="Genomic_DNA"/>
</dbReference>
<reference evidence="2" key="1">
    <citation type="journal article" date="2022" name="Toxins">
        <title>Genomic Analysis of Sphingopyxis sp. USTB-05 for Biodegrading Cyanobacterial Hepatotoxins.</title>
        <authorList>
            <person name="Liu C."/>
            <person name="Xu Q."/>
            <person name="Zhao Z."/>
            <person name="Zhang H."/>
            <person name="Liu X."/>
            <person name="Yin C."/>
            <person name="Liu Y."/>
            <person name="Yan H."/>
        </authorList>
    </citation>
    <scope>NUCLEOTIDE SEQUENCE</scope>
    <source>
        <strain evidence="2">NBD5</strain>
    </source>
</reference>
<organism evidence="2 3">
    <name type="scientific">Sphingomonas morindae</name>
    <dbReference type="NCBI Taxonomy" id="1541170"/>
    <lineage>
        <taxon>Bacteria</taxon>
        <taxon>Pseudomonadati</taxon>
        <taxon>Pseudomonadota</taxon>
        <taxon>Alphaproteobacteria</taxon>
        <taxon>Sphingomonadales</taxon>
        <taxon>Sphingomonadaceae</taxon>
        <taxon>Sphingomonas</taxon>
    </lineage>
</organism>
<keyword evidence="1" id="KW-0472">Membrane</keyword>
<evidence type="ECO:0000313" key="2">
    <source>
        <dbReference type="EMBL" id="USI71899.1"/>
    </source>
</evidence>
<sequence>MGVSAERSAASARVAGASRLDRLAIGLSGLCLVHCVATVLLAASLASLGAALANPAYHEVGFALAVLFGAIALGRGFRAHRDRRPLLLGGAGLVLMAAGLVVPHGLAELACTMAGVTLLAIAHRLNARPRGLVEARPAA</sequence>
<feature type="transmembrane region" description="Helical" evidence="1">
    <location>
        <begin position="23"/>
        <end position="50"/>
    </location>
</feature>
<dbReference type="Pfam" id="PF03203">
    <property type="entry name" value="MerC"/>
    <property type="match status" value="1"/>
</dbReference>
<evidence type="ECO:0000256" key="1">
    <source>
        <dbReference type="SAM" id="Phobius"/>
    </source>
</evidence>
<feature type="transmembrane region" description="Helical" evidence="1">
    <location>
        <begin position="86"/>
        <end position="106"/>
    </location>
</feature>